<dbReference type="PANTHER" id="PTHR21222:SF1">
    <property type="entry name" value="MIT DOMAIN-CONTAINING PROTEIN 1"/>
    <property type="match status" value="1"/>
</dbReference>
<evidence type="ECO:0000259" key="2">
    <source>
        <dbReference type="Pfam" id="PF16565"/>
    </source>
</evidence>
<feature type="region of interest" description="Disordered" evidence="1">
    <location>
        <begin position="489"/>
        <end position="549"/>
    </location>
</feature>
<organism evidence="4 5">
    <name type="scientific">Geoalkalibacter ferrihydriticus DSM 17813</name>
    <dbReference type="NCBI Taxonomy" id="1121915"/>
    <lineage>
        <taxon>Bacteria</taxon>
        <taxon>Pseudomonadati</taxon>
        <taxon>Thermodesulfobacteriota</taxon>
        <taxon>Desulfuromonadia</taxon>
        <taxon>Desulfuromonadales</taxon>
        <taxon>Geoalkalibacteraceae</taxon>
        <taxon>Geoalkalibacter</taxon>
    </lineage>
</organism>
<dbReference type="InterPro" id="IPR014061">
    <property type="entry name" value="BrxL-like"/>
</dbReference>
<dbReference type="Proteomes" id="UP000035068">
    <property type="component" value="Unassembled WGS sequence"/>
</dbReference>
<dbReference type="Gene3D" id="3.30.870.30">
    <property type="entry name" value="MITD, C-terminal phospholipase D-like domain"/>
    <property type="match status" value="1"/>
</dbReference>
<dbReference type="NCBIfam" id="TIGR02688">
    <property type="entry name" value="BREX system Lon protease-like protein BrxL"/>
    <property type="match status" value="1"/>
</dbReference>
<protein>
    <submittedName>
        <fullName evidence="4">ATP-dependent Lon protease</fullName>
    </submittedName>
</protein>
<evidence type="ECO:0000313" key="5">
    <source>
        <dbReference type="Proteomes" id="UP000035068"/>
    </source>
</evidence>
<feature type="domain" description="BREX system Lon protease-like BrxL N-terminal" evidence="3">
    <location>
        <begin position="13"/>
        <end position="143"/>
    </location>
</feature>
<dbReference type="InterPro" id="IPR046838">
    <property type="entry name" value="BrxL_N"/>
</dbReference>
<dbReference type="InterPro" id="IPR032341">
    <property type="entry name" value="MITD1_C"/>
</dbReference>
<dbReference type="InterPro" id="IPR038113">
    <property type="entry name" value="MITD1_C_sf"/>
</dbReference>
<dbReference type="AlphaFoldDB" id="A0A0C2DS26"/>
<proteinExistence type="predicted"/>
<evidence type="ECO:0000313" key="4">
    <source>
        <dbReference type="EMBL" id="KIH76254.1"/>
    </source>
</evidence>
<keyword evidence="4" id="KW-0645">Protease</keyword>
<name>A0A0C2DS26_9BACT</name>
<evidence type="ECO:0000256" key="1">
    <source>
        <dbReference type="SAM" id="MobiDB-lite"/>
    </source>
</evidence>
<accession>A0A0C2DS26</accession>
<dbReference type="Pfam" id="PF13337">
    <property type="entry name" value="BrxL_ATPase"/>
    <property type="match status" value="1"/>
</dbReference>
<feature type="domain" description="MITD1 C-terminal phospholipase D-like" evidence="2">
    <location>
        <begin position="563"/>
        <end position="702"/>
    </location>
</feature>
<keyword evidence="5" id="KW-1185">Reference proteome</keyword>
<comment type="caution">
    <text evidence="4">The sequence shown here is derived from an EMBL/GenBank/DDBJ whole genome shotgun (WGS) entry which is preliminary data.</text>
</comment>
<dbReference type="Pfam" id="PF20442">
    <property type="entry name" value="BrxL_N"/>
    <property type="match status" value="1"/>
</dbReference>
<sequence length="704" mass="80511">MNQDALDIKLNDVFFGKVVRKDLLLQVKKGTNVPSFVLEFLLARYCASDDPREIQEGMAAVLETIQKNYVRPDESNKAQMIVQQRGKHTFIDKIHVKYFEKEKRPWARMENFNSSRIAINDRYYQSENDRIFEGGIWAECTVAHNDVEDDPYAFYIEKLKPIQLSRFDFDGFVEGRRQFTRDEWIDVLIRSFGIEPSWMSPRLKFHYLARLAPLVEANFNFIELGPRGNGKSYTFSEFSPYSTLLGAPTSAATLWWNNGRKQVGIIGFWDVVAFDEVGEGIVVRDRETFQVMKQYMANGNFTRSSSMVTASASLAFIGNIDDAIESVVNSPEHSLFKPLHPVFDLAILDRFHTFVPGWEIPKNKDENLTRNYGLIIEYLAEAFHHLARKTNRFAQVKAACKLGPGYDQRDQTAVLKTVCAFVKMLHPGDEPTQEEINEYLAYAIEGRRRVKEQLNKKKPDDEFANINLGFYAPDGQLITVFCPESRYADATQNPSRSRAQEEEDETVAAKPATVQPPPGAFPPPEAQPSALPEPVASEQTEALAANRSEPKERHYRIHYGAIGHSYESIFGDYLPGAEEIVIEDPYIRQNHQIGNFLRFCETAVRLGKPKRIVLITKFDNQFEKDEAMAKLFSIADSLKQLDISLEIKENAALHDREIRLSNGWTLKIGRGFDIYQKPDDWFQIGANDLFLRPCLETNVDVIPR</sequence>
<dbReference type="GO" id="GO:0006508">
    <property type="term" value="P:proteolysis"/>
    <property type="evidence" value="ECO:0007669"/>
    <property type="project" value="UniProtKB-KW"/>
</dbReference>
<dbReference type="PANTHER" id="PTHR21222">
    <property type="entry name" value="MIT DOMAIN-CONTAINING PROTEIN 1"/>
    <property type="match status" value="1"/>
</dbReference>
<feature type="compositionally biased region" description="Pro residues" evidence="1">
    <location>
        <begin position="514"/>
        <end position="526"/>
    </location>
</feature>
<dbReference type="Pfam" id="PF16565">
    <property type="entry name" value="MIT_C"/>
    <property type="match status" value="1"/>
</dbReference>
<evidence type="ECO:0000259" key="3">
    <source>
        <dbReference type="Pfam" id="PF20442"/>
    </source>
</evidence>
<dbReference type="RefSeq" id="WP_040099786.1">
    <property type="nucleotide sequence ID" value="NZ_JWJD01000004.1"/>
</dbReference>
<dbReference type="InterPro" id="IPR052817">
    <property type="entry name" value="MIT_domain_contain_protein1"/>
</dbReference>
<gene>
    <name evidence="4" type="ORF">GFER_11590</name>
</gene>
<reference evidence="4 5" key="1">
    <citation type="submission" date="2014-12" db="EMBL/GenBank/DDBJ databases">
        <title>Genomes of Geoalkalibacter ferrihydriticus and Geoalkalibacter subterraneus, two haloalkaliphilic metal-reducing members of the Geobacteraceae.</title>
        <authorList>
            <person name="Badalamenti J.P."/>
            <person name="Torres C.I."/>
            <person name="Krajmalnik-Brown R."/>
            <person name="Bond D.R."/>
        </authorList>
    </citation>
    <scope>NUCLEOTIDE SEQUENCE [LARGE SCALE GENOMIC DNA]</scope>
    <source>
        <strain evidence="4 5">DSM 17813</strain>
    </source>
</reference>
<dbReference type="EMBL" id="JWJD01000004">
    <property type="protein sequence ID" value="KIH76254.1"/>
    <property type="molecule type" value="Genomic_DNA"/>
</dbReference>
<dbReference type="GO" id="GO:0008233">
    <property type="term" value="F:peptidase activity"/>
    <property type="evidence" value="ECO:0007669"/>
    <property type="project" value="UniProtKB-KW"/>
</dbReference>
<keyword evidence="4" id="KW-0378">Hydrolase</keyword>